<accession>A0A2R5HI87</accession>
<dbReference type="Proteomes" id="UP000245021">
    <property type="component" value="Unassembled WGS sequence"/>
</dbReference>
<evidence type="ECO:0000313" key="3">
    <source>
        <dbReference type="Proteomes" id="UP000245021"/>
    </source>
</evidence>
<reference evidence="2 3" key="1">
    <citation type="journal article" date="2018" name="Genome Announc.">
        <title>Draft Genome Sequence of Lactococcus sp. Strain NtB2 (JCM 32569), Isolated from the Gut of the Higher Termite Nasutitermes takasagoensis.</title>
        <authorList>
            <person name="Noda S."/>
            <person name="Aihara C."/>
            <person name="Yuki M."/>
            <person name="Ohkuma M."/>
        </authorList>
    </citation>
    <scope>NUCLEOTIDE SEQUENCE [LARGE SCALE GENOMIC DNA]</scope>
    <source>
        <strain evidence="2 3">NtB2</strain>
    </source>
</reference>
<dbReference type="AlphaFoldDB" id="A0A2R5HI87"/>
<keyword evidence="1" id="KW-0175">Coiled coil</keyword>
<name>A0A2R5HI87_9LACT</name>
<proteinExistence type="predicted"/>
<comment type="caution">
    <text evidence="2">The sequence shown here is derived from an EMBL/GenBank/DDBJ whole genome shotgun (WGS) entry which is preliminary data.</text>
</comment>
<evidence type="ECO:0000256" key="1">
    <source>
        <dbReference type="SAM" id="Coils"/>
    </source>
</evidence>
<sequence>MENIKETFKQLKEELGSYSGQVSELRENLARVQEEASKAQAVGQEIQTKLNEFNVVAEPKIAKMNEILAKYQTVEDK</sequence>
<dbReference type="EMBL" id="BFFO01000001">
    <property type="protein sequence ID" value="GBG95990.1"/>
    <property type="molecule type" value="Genomic_DNA"/>
</dbReference>
<protein>
    <submittedName>
        <fullName evidence="2">Uncharacterized protein</fullName>
    </submittedName>
</protein>
<organism evidence="2 3">
    <name type="scientific">Lactococcus termiticola</name>
    <dbReference type="NCBI Taxonomy" id="2169526"/>
    <lineage>
        <taxon>Bacteria</taxon>
        <taxon>Bacillati</taxon>
        <taxon>Bacillota</taxon>
        <taxon>Bacilli</taxon>
        <taxon>Lactobacillales</taxon>
        <taxon>Streptococcaceae</taxon>
        <taxon>Lactococcus</taxon>
    </lineage>
</organism>
<dbReference type="RefSeq" id="WP_109244984.1">
    <property type="nucleotide sequence ID" value="NZ_BFFO01000001.1"/>
</dbReference>
<feature type="coiled-coil region" evidence="1">
    <location>
        <begin position="1"/>
        <end position="42"/>
    </location>
</feature>
<gene>
    <name evidence="2" type="ORF">NtB2_00092</name>
</gene>
<evidence type="ECO:0000313" key="2">
    <source>
        <dbReference type="EMBL" id="GBG95990.1"/>
    </source>
</evidence>
<keyword evidence="3" id="KW-1185">Reference proteome</keyword>